<evidence type="ECO:0000256" key="2">
    <source>
        <dbReference type="ARBA" id="ARBA00008061"/>
    </source>
</evidence>
<dbReference type="InterPro" id="IPR017853">
    <property type="entry name" value="GH"/>
</dbReference>
<evidence type="ECO:0000313" key="10">
    <source>
        <dbReference type="Proteomes" id="UP000787472"/>
    </source>
</evidence>
<sequence>MNKRIRSIRQLALTTSILTFSLSPRLWADTGAVSLTAGPLTTVPLTTAPLTAAEAAQATIVGTDEPFASDAVYFVLTDRFVDGDPANNYPAQGGQQPTFDQRLIGPDGRQANVGYLGGDFRGLLDNADYIRDMGFTAVWLTPIVDNPNEAFSGGDQVEFGGWGDRGKTGYHGYWGVNFYREDEHLVSARLGFRELTRQLQQQHGLKTVLDVVANHGSPSFDMPQDQPMFGEVYDAEGQLRADHQNLLPPQLTPEQEPLHAFFHAEGDPHTAQLSNFNEDNEALQDYLINAYLYWIDQGAAAFRIDTVKHMPHHFWKLFGDRIRQQHPGFFMFGESYNWEAEKLAEHTWPENGGMSVLDFAGRQAMVSVFENSDSHFASLLDYLHLDDGLYRNPYELMTFYDNHDMSRMNATEQGFIDANNWLFTSRGIPVVYYGSEVTFMAGTREHEGNRNYFGQQRIDAAPGHPVYQQLKQIARLRQQHVALQRGVQVNLDFQQHTASFLRVYQQGGVSETALVLLNKGDSPAPISVEPPVSGPWQRVTPACAADHCQPDVTAGRITTTLAPHSVMVLISSQPVSNPKWSQWRPEQDSGA</sequence>
<dbReference type="GO" id="GO:0046872">
    <property type="term" value="F:metal ion binding"/>
    <property type="evidence" value="ECO:0007669"/>
    <property type="project" value="UniProtKB-KW"/>
</dbReference>
<keyword evidence="6" id="KW-0378">Hydrolase</keyword>
<feature type="chain" id="PRO_5039030306" description="Alpha-amylase" evidence="7">
    <location>
        <begin position="29"/>
        <end position="591"/>
    </location>
</feature>
<proteinExistence type="inferred from homology"/>
<comment type="cofactor">
    <cofactor evidence="1">
        <name>Ca(2+)</name>
        <dbReference type="ChEBI" id="CHEBI:29108"/>
    </cofactor>
</comment>
<dbReference type="GO" id="GO:0005975">
    <property type="term" value="P:carbohydrate metabolic process"/>
    <property type="evidence" value="ECO:0007669"/>
    <property type="project" value="InterPro"/>
</dbReference>
<dbReference type="InterPro" id="IPR013780">
    <property type="entry name" value="Glyco_hydro_b"/>
</dbReference>
<dbReference type="EMBL" id="JAAONZ010000018">
    <property type="protein sequence ID" value="NHO67639.1"/>
    <property type="molecule type" value="Genomic_DNA"/>
</dbReference>
<reference evidence="9" key="1">
    <citation type="submission" date="2020-03" db="EMBL/GenBank/DDBJ databases">
        <authorList>
            <person name="Guo F."/>
        </authorList>
    </citation>
    <scope>NUCLEOTIDE SEQUENCE</scope>
    <source>
        <strain evidence="9">JCM 30134</strain>
    </source>
</reference>
<dbReference type="AlphaFoldDB" id="A0A9E5T476"/>
<dbReference type="Proteomes" id="UP000787472">
    <property type="component" value="Unassembled WGS sequence"/>
</dbReference>
<dbReference type="PRINTS" id="PR00110">
    <property type="entry name" value="ALPHAAMYLASE"/>
</dbReference>
<dbReference type="SMART" id="SM00642">
    <property type="entry name" value="Aamy"/>
    <property type="match status" value="1"/>
</dbReference>
<evidence type="ECO:0000256" key="7">
    <source>
        <dbReference type="SAM" id="SignalP"/>
    </source>
</evidence>
<evidence type="ECO:0000256" key="1">
    <source>
        <dbReference type="ARBA" id="ARBA00001913"/>
    </source>
</evidence>
<keyword evidence="10" id="KW-1185">Reference proteome</keyword>
<dbReference type="InterPro" id="IPR006047">
    <property type="entry name" value="GH13_cat_dom"/>
</dbReference>
<dbReference type="PANTHER" id="PTHR10357:SF215">
    <property type="entry name" value="ALPHA-AMYLASE 1"/>
    <property type="match status" value="1"/>
</dbReference>
<dbReference type="Gene3D" id="3.20.20.80">
    <property type="entry name" value="Glycosidases"/>
    <property type="match status" value="1"/>
</dbReference>
<dbReference type="Pfam" id="PF00128">
    <property type="entry name" value="Alpha-amylase"/>
    <property type="match status" value="1"/>
</dbReference>
<keyword evidence="4 7" id="KW-0732">Signal</keyword>
<feature type="signal peptide" evidence="7">
    <location>
        <begin position="1"/>
        <end position="28"/>
    </location>
</feature>
<comment type="caution">
    <text evidence="9">The sequence shown here is derived from an EMBL/GenBank/DDBJ whole genome shotgun (WGS) entry which is preliminary data.</text>
</comment>
<comment type="similarity">
    <text evidence="2 5">Belongs to the glycosyl hydrolase 13 family.</text>
</comment>
<keyword evidence="6" id="KW-0326">Glycosidase</keyword>
<dbReference type="PANTHER" id="PTHR10357">
    <property type="entry name" value="ALPHA-AMYLASE FAMILY MEMBER"/>
    <property type="match status" value="1"/>
</dbReference>
<evidence type="ECO:0000313" key="9">
    <source>
        <dbReference type="EMBL" id="NHO67639.1"/>
    </source>
</evidence>
<feature type="domain" description="Glycosyl hydrolase family 13 catalytic" evidence="8">
    <location>
        <begin position="74"/>
        <end position="477"/>
    </location>
</feature>
<evidence type="ECO:0000256" key="4">
    <source>
        <dbReference type="ARBA" id="ARBA00022729"/>
    </source>
</evidence>
<keyword evidence="6" id="KW-0119">Carbohydrate metabolism</keyword>
<dbReference type="InterPro" id="IPR006046">
    <property type="entry name" value="Alpha_amylase"/>
</dbReference>
<keyword evidence="3" id="KW-0479">Metal-binding</keyword>
<evidence type="ECO:0000256" key="5">
    <source>
        <dbReference type="RuleBase" id="RU003615"/>
    </source>
</evidence>
<evidence type="ECO:0000259" key="8">
    <source>
        <dbReference type="SMART" id="SM00642"/>
    </source>
</evidence>
<evidence type="ECO:0000256" key="3">
    <source>
        <dbReference type="ARBA" id="ARBA00022723"/>
    </source>
</evidence>
<organism evidence="9 10">
    <name type="scientific">Pseudomaricurvus hydrocarbonicus</name>
    <dbReference type="NCBI Taxonomy" id="1470433"/>
    <lineage>
        <taxon>Bacteria</taxon>
        <taxon>Pseudomonadati</taxon>
        <taxon>Pseudomonadota</taxon>
        <taxon>Gammaproteobacteria</taxon>
        <taxon>Cellvibrionales</taxon>
        <taxon>Cellvibrionaceae</taxon>
        <taxon>Pseudomaricurvus</taxon>
    </lineage>
</organism>
<dbReference type="EC" id="3.2.1.1" evidence="6"/>
<accession>A0A9E5T476</accession>
<gene>
    <name evidence="9" type="ORF">G8770_19000</name>
</gene>
<protein>
    <recommendedName>
        <fullName evidence="6">Alpha-amylase</fullName>
        <ecNumber evidence="6">3.2.1.1</ecNumber>
    </recommendedName>
</protein>
<dbReference type="GO" id="GO:0004556">
    <property type="term" value="F:alpha-amylase activity"/>
    <property type="evidence" value="ECO:0007669"/>
    <property type="project" value="UniProtKB-UniRule"/>
</dbReference>
<dbReference type="CDD" id="cd11339">
    <property type="entry name" value="AmyAc_bac_CMD_like_2"/>
    <property type="match status" value="1"/>
</dbReference>
<name>A0A9E5T476_9GAMM</name>
<comment type="catalytic activity">
    <reaction evidence="6">
        <text>Endohydrolysis of (1-&gt;4)-alpha-D-glucosidic linkages in polysaccharides containing three or more (1-&gt;4)-alpha-linked D-glucose units.</text>
        <dbReference type="EC" id="3.2.1.1"/>
    </reaction>
</comment>
<dbReference type="RefSeq" id="WP_167190712.1">
    <property type="nucleotide sequence ID" value="NZ_JAAONZ010000018.1"/>
</dbReference>
<dbReference type="Gene3D" id="2.60.40.1180">
    <property type="entry name" value="Golgi alpha-mannosidase II"/>
    <property type="match status" value="1"/>
</dbReference>
<evidence type="ECO:0000256" key="6">
    <source>
        <dbReference type="RuleBase" id="RU361134"/>
    </source>
</evidence>
<dbReference type="SUPFAM" id="SSF51445">
    <property type="entry name" value="(Trans)glycosidases"/>
    <property type="match status" value="1"/>
</dbReference>